<evidence type="ECO:0000313" key="3">
    <source>
        <dbReference type="EMBL" id="MFB9994925.1"/>
    </source>
</evidence>
<proteinExistence type="predicted"/>
<accession>A0ABV6B7J7</accession>
<feature type="region of interest" description="Disordered" evidence="1">
    <location>
        <begin position="139"/>
        <end position="158"/>
    </location>
</feature>
<gene>
    <name evidence="3" type="ORF">ACFFLM_23525</name>
</gene>
<feature type="chain" id="PRO_5046083798" evidence="2">
    <location>
        <begin position="23"/>
        <end position="381"/>
    </location>
</feature>
<evidence type="ECO:0000313" key="4">
    <source>
        <dbReference type="Proteomes" id="UP001589733"/>
    </source>
</evidence>
<dbReference type="InterPro" id="IPR008969">
    <property type="entry name" value="CarboxyPept-like_regulatory"/>
</dbReference>
<evidence type="ECO:0000256" key="2">
    <source>
        <dbReference type="SAM" id="SignalP"/>
    </source>
</evidence>
<evidence type="ECO:0000256" key="1">
    <source>
        <dbReference type="SAM" id="MobiDB-lite"/>
    </source>
</evidence>
<sequence length="381" mass="40435">MNRNAKTLTALLGLTLSLIAQALPTASTPRTIEGTVTAASGHSLKDTVVIACPKGDCDSGDVKGVVIDSGKAKADFTLTDLDNVPYAIYAVQDNDGDEDVSVGDWVDRNLLAEKEAPLVKVGTANVKLELVEVKRAAAAPGTSTQAQSNTTKPAASSTTTALRGFITGTVVNEQGVPLPGVEVVADNMLAYNSNLITRTDAQGRYKIDVRNAPVTFNVTASLAIKYDGYSATVSLVPQNPETVPGGVGGVRNFTFKPKPVSQQDPYGNLACVFVEREAGNFDIDPAQVVLTLTPVGKLADGSTGKVRQTKLVMSGSGWVAANVMWGTYKVTGTMNGRPIELRRRIGGMDTYEWGPSYTGGFTRDYQSLQPNMFLEVRLPRS</sequence>
<keyword evidence="2" id="KW-0732">Signal</keyword>
<comment type="caution">
    <text evidence="3">The sequence shown here is derived from an EMBL/GenBank/DDBJ whole genome shotgun (WGS) entry which is preliminary data.</text>
</comment>
<keyword evidence="4" id="KW-1185">Reference proteome</keyword>
<reference evidence="3 4" key="1">
    <citation type="submission" date="2024-09" db="EMBL/GenBank/DDBJ databases">
        <authorList>
            <person name="Sun Q."/>
            <person name="Mori K."/>
        </authorList>
    </citation>
    <scope>NUCLEOTIDE SEQUENCE [LARGE SCALE GENOMIC DNA]</scope>
    <source>
        <strain evidence="3 4">JCM 13503</strain>
    </source>
</reference>
<dbReference type="EMBL" id="JBHLYR010000071">
    <property type="protein sequence ID" value="MFB9994925.1"/>
    <property type="molecule type" value="Genomic_DNA"/>
</dbReference>
<feature type="compositionally biased region" description="Low complexity" evidence="1">
    <location>
        <begin position="148"/>
        <end position="158"/>
    </location>
</feature>
<name>A0ABV6B7J7_9DEIO</name>
<dbReference type="Proteomes" id="UP001589733">
    <property type="component" value="Unassembled WGS sequence"/>
</dbReference>
<dbReference type="Gene3D" id="2.60.40.1120">
    <property type="entry name" value="Carboxypeptidase-like, regulatory domain"/>
    <property type="match status" value="1"/>
</dbReference>
<feature type="signal peptide" evidence="2">
    <location>
        <begin position="1"/>
        <end position="22"/>
    </location>
</feature>
<dbReference type="RefSeq" id="WP_380016356.1">
    <property type="nucleotide sequence ID" value="NZ_JBHLYR010000071.1"/>
</dbReference>
<organism evidence="3 4">
    <name type="scientific">Deinococcus oregonensis</name>
    <dbReference type="NCBI Taxonomy" id="1805970"/>
    <lineage>
        <taxon>Bacteria</taxon>
        <taxon>Thermotogati</taxon>
        <taxon>Deinococcota</taxon>
        <taxon>Deinococci</taxon>
        <taxon>Deinococcales</taxon>
        <taxon>Deinococcaceae</taxon>
        <taxon>Deinococcus</taxon>
    </lineage>
</organism>
<protein>
    <submittedName>
        <fullName evidence="3">Carboxypeptidase-like regulatory domain-containing protein</fullName>
    </submittedName>
</protein>
<dbReference type="SUPFAM" id="SSF49464">
    <property type="entry name" value="Carboxypeptidase regulatory domain-like"/>
    <property type="match status" value="1"/>
</dbReference>
<dbReference type="Pfam" id="PF13620">
    <property type="entry name" value="CarboxypepD_reg"/>
    <property type="match status" value="1"/>
</dbReference>